<gene>
    <name evidence="2" type="ORF">TAV2_LOCUS7908</name>
</gene>
<name>A0AAU9RLJ6_THLAR</name>
<evidence type="ECO:0000313" key="3">
    <source>
        <dbReference type="Proteomes" id="UP000836841"/>
    </source>
</evidence>
<dbReference type="EMBL" id="OU466858">
    <property type="protein sequence ID" value="CAH2045536.1"/>
    <property type="molecule type" value="Genomic_DNA"/>
</dbReference>
<protein>
    <submittedName>
        <fullName evidence="2">Uncharacterized protein</fullName>
    </submittedName>
</protein>
<proteinExistence type="predicted"/>
<feature type="chain" id="PRO_5043829761" evidence="1">
    <location>
        <begin position="20"/>
        <end position="100"/>
    </location>
</feature>
<sequence>MASKITFFILLALVIASEAQVYLPCHTQRDCVQIHCYGLPSFCINKQCVCPQTHQAKLDSLKTMSNAQTCKLTSDCDPRMRSTCVSGSYVCFEGYCTCAH</sequence>
<dbReference type="Proteomes" id="UP000836841">
    <property type="component" value="Chromosome 2"/>
</dbReference>
<feature type="signal peptide" evidence="1">
    <location>
        <begin position="1"/>
        <end position="19"/>
    </location>
</feature>
<evidence type="ECO:0000313" key="2">
    <source>
        <dbReference type="EMBL" id="CAH2045536.1"/>
    </source>
</evidence>
<accession>A0AAU9RLJ6</accession>
<dbReference type="AlphaFoldDB" id="A0AAU9RLJ6"/>
<reference evidence="2 3" key="1">
    <citation type="submission" date="2022-03" db="EMBL/GenBank/DDBJ databases">
        <authorList>
            <person name="Nunn A."/>
            <person name="Chopra R."/>
            <person name="Nunn A."/>
            <person name="Contreras Garrido A."/>
        </authorList>
    </citation>
    <scope>NUCLEOTIDE SEQUENCE [LARGE SCALE GENOMIC DNA]</scope>
</reference>
<keyword evidence="1" id="KW-0732">Signal</keyword>
<evidence type="ECO:0000256" key="1">
    <source>
        <dbReference type="SAM" id="SignalP"/>
    </source>
</evidence>
<keyword evidence="3" id="KW-1185">Reference proteome</keyword>
<organism evidence="2 3">
    <name type="scientific">Thlaspi arvense</name>
    <name type="common">Field penny-cress</name>
    <dbReference type="NCBI Taxonomy" id="13288"/>
    <lineage>
        <taxon>Eukaryota</taxon>
        <taxon>Viridiplantae</taxon>
        <taxon>Streptophyta</taxon>
        <taxon>Embryophyta</taxon>
        <taxon>Tracheophyta</taxon>
        <taxon>Spermatophyta</taxon>
        <taxon>Magnoliopsida</taxon>
        <taxon>eudicotyledons</taxon>
        <taxon>Gunneridae</taxon>
        <taxon>Pentapetalae</taxon>
        <taxon>rosids</taxon>
        <taxon>malvids</taxon>
        <taxon>Brassicales</taxon>
        <taxon>Brassicaceae</taxon>
        <taxon>Thlaspideae</taxon>
        <taxon>Thlaspi</taxon>
    </lineage>
</organism>